<name>A0A0B1SCU4_OESDE</name>
<protein>
    <submittedName>
        <fullName evidence="2">Uncharacterized protein</fullName>
    </submittedName>
</protein>
<keyword evidence="3" id="KW-1185">Reference proteome</keyword>
<proteinExistence type="predicted"/>
<accession>A0A0B1SCU4</accession>
<dbReference type="EMBL" id="KN594930">
    <property type="protein sequence ID" value="KHJ81045.1"/>
    <property type="molecule type" value="Genomic_DNA"/>
</dbReference>
<dbReference type="AlphaFoldDB" id="A0A0B1SCU4"/>
<feature type="region of interest" description="Disordered" evidence="1">
    <location>
        <begin position="1"/>
        <end position="46"/>
    </location>
</feature>
<sequence>MERLPQGPVWNTSTDEDQYMNDSISIGSPISDPSPSKKIHRQEAQSTSLPALELLTVL</sequence>
<organism evidence="2 3">
    <name type="scientific">Oesophagostomum dentatum</name>
    <name type="common">Nodular worm</name>
    <dbReference type="NCBI Taxonomy" id="61180"/>
    <lineage>
        <taxon>Eukaryota</taxon>
        <taxon>Metazoa</taxon>
        <taxon>Ecdysozoa</taxon>
        <taxon>Nematoda</taxon>
        <taxon>Chromadorea</taxon>
        <taxon>Rhabditida</taxon>
        <taxon>Rhabditina</taxon>
        <taxon>Rhabditomorpha</taxon>
        <taxon>Strongyloidea</taxon>
        <taxon>Strongylidae</taxon>
        <taxon>Oesophagostomum</taxon>
    </lineage>
</organism>
<reference evidence="2 3" key="1">
    <citation type="submission" date="2014-03" db="EMBL/GenBank/DDBJ databases">
        <title>Draft genome of the hookworm Oesophagostomum dentatum.</title>
        <authorList>
            <person name="Mitreva M."/>
        </authorList>
    </citation>
    <scope>NUCLEOTIDE SEQUENCE [LARGE SCALE GENOMIC DNA]</scope>
    <source>
        <strain evidence="2 3">OD-Hann</strain>
    </source>
</reference>
<dbReference type="Proteomes" id="UP000053660">
    <property type="component" value="Unassembled WGS sequence"/>
</dbReference>
<evidence type="ECO:0000256" key="1">
    <source>
        <dbReference type="SAM" id="MobiDB-lite"/>
    </source>
</evidence>
<gene>
    <name evidence="2" type="ORF">OESDEN_19272</name>
</gene>
<evidence type="ECO:0000313" key="3">
    <source>
        <dbReference type="Proteomes" id="UP000053660"/>
    </source>
</evidence>
<feature type="non-terminal residue" evidence="2">
    <location>
        <position position="58"/>
    </location>
</feature>
<evidence type="ECO:0000313" key="2">
    <source>
        <dbReference type="EMBL" id="KHJ81045.1"/>
    </source>
</evidence>
<feature type="compositionally biased region" description="Low complexity" evidence="1">
    <location>
        <begin position="22"/>
        <end position="36"/>
    </location>
</feature>